<evidence type="ECO:0000313" key="1">
    <source>
        <dbReference type="EMBL" id="JAD24012.1"/>
    </source>
</evidence>
<organism evidence="1">
    <name type="scientific">Arundo donax</name>
    <name type="common">Giant reed</name>
    <name type="synonym">Donax arundinaceus</name>
    <dbReference type="NCBI Taxonomy" id="35708"/>
    <lineage>
        <taxon>Eukaryota</taxon>
        <taxon>Viridiplantae</taxon>
        <taxon>Streptophyta</taxon>
        <taxon>Embryophyta</taxon>
        <taxon>Tracheophyta</taxon>
        <taxon>Spermatophyta</taxon>
        <taxon>Magnoliopsida</taxon>
        <taxon>Liliopsida</taxon>
        <taxon>Poales</taxon>
        <taxon>Poaceae</taxon>
        <taxon>PACMAD clade</taxon>
        <taxon>Arundinoideae</taxon>
        <taxon>Arundineae</taxon>
        <taxon>Arundo</taxon>
    </lineage>
</organism>
<dbReference type="AlphaFoldDB" id="A0A0A8YN28"/>
<sequence length="56" mass="6503">MKMRSKSASSRSMMHEHGIGHLFLNELVFFCHGMAYGTTLQIHLDVFIECTVHFFQ</sequence>
<protein>
    <submittedName>
        <fullName evidence="1">Uncharacterized protein</fullName>
    </submittedName>
</protein>
<dbReference type="EMBL" id="GBRH01273883">
    <property type="protein sequence ID" value="JAD24012.1"/>
    <property type="molecule type" value="Transcribed_RNA"/>
</dbReference>
<reference evidence="1" key="1">
    <citation type="submission" date="2014-09" db="EMBL/GenBank/DDBJ databases">
        <authorList>
            <person name="Magalhaes I.L.F."/>
            <person name="Oliveira U."/>
            <person name="Santos F.R."/>
            <person name="Vidigal T.H.D.A."/>
            <person name="Brescovit A.D."/>
            <person name="Santos A.J."/>
        </authorList>
    </citation>
    <scope>NUCLEOTIDE SEQUENCE</scope>
    <source>
        <tissue evidence="1">Shoot tissue taken approximately 20 cm above the soil surface</tissue>
    </source>
</reference>
<name>A0A0A8YN28_ARUDO</name>
<proteinExistence type="predicted"/>
<reference evidence="1" key="2">
    <citation type="journal article" date="2015" name="Data Brief">
        <title>Shoot transcriptome of the giant reed, Arundo donax.</title>
        <authorList>
            <person name="Barrero R.A."/>
            <person name="Guerrero F.D."/>
            <person name="Moolhuijzen P."/>
            <person name="Goolsby J.A."/>
            <person name="Tidwell J."/>
            <person name="Bellgard S.E."/>
            <person name="Bellgard M.I."/>
        </authorList>
    </citation>
    <scope>NUCLEOTIDE SEQUENCE</scope>
    <source>
        <tissue evidence="1">Shoot tissue taken approximately 20 cm above the soil surface</tissue>
    </source>
</reference>
<accession>A0A0A8YN28</accession>